<protein>
    <submittedName>
        <fullName evidence="2">DUF1192 domain-containing protein</fullName>
    </submittedName>
</protein>
<dbReference type="EMBL" id="JBHRXV010000003">
    <property type="protein sequence ID" value="MFC3711918.1"/>
    <property type="molecule type" value="Genomic_DNA"/>
</dbReference>
<accession>A0ABV7X859</accession>
<sequence length="67" mass="7454">MDLDDLMPRRKDGDPLIALERQDLDPLSVDELAARIAALEAEIERTRAKLDGARSFRSAADSLFKKG</sequence>
<evidence type="ECO:0000313" key="3">
    <source>
        <dbReference type="Proteomes" id="UP001595615"/>
    </source>
</evidence>
<comment type="caution">
    <text evidence="2">The sequence shown here is derived from an EMBL/GenBank/DDBJ whole genome shotgun (WGS) entry which is preliminary data.</text>
</comment>
<reference evidence="3" key="1">
    <citation type="journal article" date="2019" name="Int. J. Syst. Evol. Microbiol.">
        <title>The Global Catalogue of Microorganisms (GCM) 10K type strain sequencing project: providing services to taxonomists for standard genome sequencing and annotation.</title>
        <authorList>
            <consortium name="The Broad Institute Genomics Platform"/>
            <consortium name="The Broad Institute Genome Sequencing Center for Infectious Disease"/>
            <person name="Wu L."/>
            <person name="Ma J."/>
        </authorList>
    </citation>
    <scope>NUCLEOTIDE SEQUENCE [LARGE SCALE GENOMIC DNA]</scope>
    <source>
        <strain evidence="3">KCTC 42644</strain>
    </source>
</reference>
<name>A0ABV7X859_9SPHN</name>
<keyword evidence="3" id="KW-1185">Reference proteome</keyword>
<dbReference type="Pfam" id="PF06698">
    <property type="entry name" value="DUF1192"/>
    <property type="match status" value="1"/>
</dbReference>
<evidence type="ECO:0000313" key="2">
    <source>
        <dbReference type="EMBL" id="MFC3711918.1"/>
    </source>
</evidence>
<dbReference type="RefSeq" id="WP_380857764.1">
    <property type="nucleotide sequence ID" value="NZ_JBHRXV010000003.1"/>
</dbReference>
<gene>
    <name evidence="2" type="ORF">ACFOMD_05010</name>
</gene>
<proteinExistence type="predicted"/>
<dbReference type="Proteomes" id="UP001595615">
    <property type="component" value="Unassembled WGS sequence"/>
</dbReference>
<feature type="coiled-coil region" evidence="1">
    <location>
        <begin position="29"/>
        <end position="56"/>
    </location>
</feature>
<keyword evidence="1" id="KW-0175">Coiled coil</keyword>
<dbReference type="InterPro" id="IPR009579">
    <property type="entry name" value="DUF1192"/>
</dbReference>
<evidence type="ECO:0000256" key="1">
    <source>
        <dbReference type="SAM" id="Coils"/>
    </source>
</evidence>
<organism evidence="2 3">
    <name type="scientific">Sphingoaurantiacus capsulatus</name>
    <dbReference type="NCBI Taxonomy" id="1771310"/>
    <lineage>
        <taxon>Bacteria</taxon>
        <taxon>Pseudomonadati</taxon>
        <taxon>Pseudomonadota</taxon>
        <taxon>Alphaproteobacteria</taxon>
        <taxon>Sphingomonadales</taxon>
        <taxon>Sphingosinicellaceae</taxon>
        <taxon>Sphingoaurantiacus</taxon>
    </lineage>
</organism>